<dbReference type="CDD" id="cd13123">
    <property type="entry name" value="MATE_MurJ_like"/>
    <property type="match status" value="1"/>
</dbReference>
<feature type="transmembrane region" description="Helical" evidence="8">
    <location>
        <begin position="154"/>
        <end position="172"/>
    </location>
</feature>
<evidence type="ECO:0000313" key="11">
    <source>
        <dbReference type="Proteomes" id="UP000063781"/>
    </source>
</evidence>
<dbReference type="NCBIfam" id="TIGR01695">
    <property type="entry name" value="murJ_mviN"/>
    <property type="match status" value="1"/>
</dbReference>
<organism evidence="10 11">
    <name type="scientific">Erysipelothrix larvae</name>
    <dbReference type="NCBI Taxonomy" id="1514105"/>
    <lineage>
        <taxon>Bacteria</taxon>
        <taxon>Bacillati</taxon>
        <taxon>Bacillota</taxon>
        <taxon>Erysipelotrichia</taxon>
        <taxon>Erysipelotrichales</taxon>
        <taxon>Erysipelotrichaceae</taxon>
        <taxon>Erysipelothrix</taxon>
    </lineage>
</organism>
<feature type="transmembrane region" description="Helical" evidence="8">
    <location>
        <begin position="345"/>
        <end position="362"/>
    </location>
</feature>
<feature type="transmembrane region" description="Helical" evidence="8">
    <location>
        <begin position="433"/>
        <end position="455"/>
    </location>
</feature>
<keyword evidence="7 8" id="KW-0472">Membrane</keyword>
<dbReference type="GO" id="GO:0071555">
    <property type="term" value="P:cell wall organization"/>
    <property type="evidence" value="ECO:0007669"/>
    <property type="project" value="UniProtKB-UniRule"/>
</dbReference>
<evidence type="ECO:0000256" key="1">
    <source>
        <dbReference type="ARBA" id="ARBA00004651"/>
    </source>
</evidence>
<dbReference type="OrthoDB" id="9804143at2"/>
<keyword evidence="2 8" id="KW-1003">Cell membrane</keyword>
<feature type="transmembrane region" description="Helical" evidence="8">
    <location>
        <begin position="399"/>
        <end position="421"/>
    </location>
</feature>
<dbReference type="STRING" id="1514105.AOC36_01385"/>
<dbReference type="PANTHER" id="PTHR47019:SF1">
    <property type="entry name" value="LIPID II FLIPPASE MURJ"/>
    <property type="match status" value="1"/>
</dbReference>
<evidence type="ECO:0000256" key="5">
    <source>
        <dbReference type="ARBA" id="ARBA00022984"/>
    </source>
</evidence>
<sequence length="505" mass="54459">MKKTAILIMCLTMLSKVFGFGRDMVLSFYYGATSVSDAYLISMTIPSVIFSFVGAGISTGYIPMYSKIKNDEGEENAHIFTSNLVNILLVMCIGVTILGMIFTSNLVSMFASGFEGETLDLAIKFTRISLIGINITAILYVFTPFLQLNGNYAIPALIGFPLNLITVIFIVISGKTNVLLLAVGTLIATISQLGLLIPFIKKKKYKHSLSLNLKDKHIKMMLLISIPIILGTSVNDLNVLIDRTIASSLEVGSISALNYAGKLNGFVRGIFVVSITTVLYPTISKMAAEGNMVGLKKNVSQSIVGISLLVIPVSVGAMIFAEPIVSLLFGRGAFDDNAVKMTSTALFYYSVGMLWTGLRDVLSKAFYSIQDTKTPVINATIGVVVNIILLLSLTRYLGIGGLALATSLSSLVTTILLYISLRKKIGSLDTMSTFKSLVKIAFASLGMAVISLLLYKRLSTSISSSMSLISVIIVGAVIYSILIIILKIDGVANIVHSLRKKIKLR</sequence>
<keyword evidence="5 8" id="KW-0573">Peptidoglycan synthesis</keyword>
<feature type="transmembrane region" description="Helical" evidence="8">
    <location>
        <begin position="467"/>
        <end position="495"/>
    </location>
</feature>
<protein>
    <recommendedName>
        <fullName evidence="8">Probable lipid II flippase MurJ</fullName>
    </recommendedName>
</protein>
<dbReference type="InterPro" id="IPR051050">
    <property type="entry name" value="Lipid_II_flippase_MurJ/MviN"/>
</dbReference>
<evidence type="ECO:0000256" key="7">
    <source>
        <dbReference type="ARBA" id="ARBA00023136"/>
    </source>
</evidence>
<evidence type="ECO:0000256" key="9">
    <source>
        <dbReference type="PIRNR" id="PIRNR002869"/>
    </source>
</evidence>
<reference evidence="10 11" key="1">
    <citation type="submission" date="2015-10" db="EMBL/GenBank/DDBJ databases">
        <title>Erysipelothrix larvae sp. LV19 isolated from the larval gut of the rhinoceros beetle, Trypoxylus dichotomus.</title>
        <authorList>
            <person name="Lim S."/>
            <person name="Kim B.-C."/>
        </authorList>
    </citation>
    <scope>NUCLEOTIDE SEQUENCE [LARGE SCALE GENOMIC DNA]</scope>
    <source>
        <strain evidence="10 11">LV19</strain>
    </source>
</reference>
<accession>A0A0X8GYC9</accession>
<evidence type="ECO:0000256" key="6">
    <source>
        <dbReference type="ARBA" id="ARBA00022989"/>
    </source>
</evidence>
<evidence type="ECO:0000256" key="4">
    <source>
        <dbReference type="ARBA" id="ARBA00022960"/>
    </source>
</evidence>
<name>A0A0X8GYC9_9FIRM</name>
<feature type="transmembrane region" description="Helical" evidence="8">
    <location>
        <begin position="122"/>
        <end position="142"/>
    </location>
</feature>
<dbReference type="PRINTS" id="PR01806">
    <property type="entry name" value="VIRFACTRMVIN"/>
</dbReference>
<comment type="subcellular location">
    <subcellularLocation>
        <location evidence="1 8">Cell membrane</location>
        <topology evidence="1 8">Multi-pass membrane protein</topology>
    </subcellularLocation>
</comment>
<evidence type="ECO:0000256" key="8">
    <source>
        <dbReference type="HAMAP-Rule" id="MF_02078"/>
    </source>
</evidence>
<feature type="transmembrane region" description="Helical" evidence="8">
    <location>
        <begin position="265"/>
        <end position="283"/>
    </location>
</feature>
<dbReference type="PIRSF" id="PIRSF002869">
    <property type="entry name" value="MviN"/>
    <property type="match status" value="1"/>
</dbReference>
<dbReference type="PANTHER" id="PTHR47019">
    <property type="entry name" value="LIPID II FLIPPASE MURJ"/>
    <property type="match status" value="1"/>
</dbReference>
<dbReference type="InterPro" id="IPR004268">
    <property type="entry name" value="MurJ"/>
</dbReference>
<gene>
    <name evidence="8" type="primary">murJ</name>
    <name evidence="10" type="ORF">AOC36_01385</name>
</gene>
<dbReference type="KEGG" id="erl:AOC36_01385"/>
<feature type="transmembrane region" description="Helical" evidence="8">
    <location>
        <begin position="178"/>
        <end position="200"/>
    </location>
</feature>
<evidence type="ECO:0000313" key="10">
    <source>
        <dbReference type="EMBL" id="AMC92689.1"/>
    </source>
</evidence>
<evidence type="ECO:0000256" key="2">
    <source>
        <dbReference type="ARBA" id="ARBA00022475"/>
    </source>
</evidence>
<keyword evidence="11" id="KW-1185">Reference proteome</keyword>
<dbReference type="GO" id="GO:0009252">
    <property type="term" value="P:peptidoglycan biosynthetic process"/>
    <property type="evidence" value="ECO:0007669"/>
    <property type="project" value="UniProtKB-UniRule"/>
</dbReference>
<keyword evidence="3 8" id="KW-0812">Transmembrane</keyword>
<dbReference type="EMBL" id="CP013213">
    <property type="protein sequence ID" value="AMC92689.1"/>
    <property type="molecule type" value="Genomic_DNA"/>
</dbReference>
<keyword evidence="4 8" id="KW-0133">Cell shape</keyword>
<feature type="transmembrane region" description="Helical" evidence="8">
    <location>
        <begin position="374"/>
        <end position="393"/>
    </location>
</feature>
<keyword evidence="8 9" id="KW-0961">Cell wall biogenesis/degradation</keyword>
<feature type="transmembrane region" description="Helical" evidence="8">
    <location>
        <begin position="303"/>
        <end position="325"/>
    </location>
</feature>
<proteinExistence type="inferred from homology"/>
<dbReference type="RefSeq" id="WP_067630365.1">
    <property type="nucleotide sequence ID" value="NZ_CP013213.1"/>
</dbReference>
<dbReference type="GO" id="GO:0015648">
    <property type="term" value="F:lipid-linked peptidoglycan transporter activity"/>
    <property type="evidence" value="ECO:0007669"/>
    <property type="project" value="UniProtKB-UniRule"/>
</dbReference>
<dbReference type="Proteomes" id="UP000063781">
    <property type="component" value="Chromosome"/>
</dbReference>
<dbReference type="Pfam" id="PF03023">
    <property type="entry name" value="MurJ"/>
    <property type="match status" value="1"/>
</dbReference>
<dbReference type="UniPathway" id="UPA00219"/>
<dbReference type="GO" id="GO:0034204">
    <property type="term" value="P:lipid translocation"/>
    <property type="evidence" value="ECO:0007669"/>
    <property type="project" value="TreeGrafter"/>
</dbReference>
<comment type="pathway">
    <text evidence="8">Cell wall biogenesis; peptidoglycan biosynthesis.</text>
</comment>
<dbReference type="GO" id="GO:0008360">
    <property type="term" value="P:regulation of cell shape"/>
    <property type="evidence" value="ECO:0007669"/>
    <property type="project" value="UniProtKB-UniRule"/>
</dbReference>
<comment type="similarity">
    <text evidence="8 9">Belongs to the MurJ/MviN family.</text>
</comment>
<dbReference type="GO" id="GO:0005886">
    <property type="term" value="C:plasma membrane"/>
    <property type="evidence" value="ECO:0007669"/>
    <property type="project" value="UniProtKB-SubCell"/>
</dbReference>
<feature type="transmembrane region" description="Helical" evidence="8">
    <location>
        <begin position="83"/>
        <end position="102"/>
    </location>
</feature>
<dbReference type="AlphaFoldDB" id="A0A0X8GYC9"/>
<keyword evidence="8 9" id="KW-0813">Transport</keyword>
<keyword evidence="6 8" id="KW-1133">Transmembrane helix</keyword>
<feature type="transmembrane region" description="Helical" evidence="8">
    <location>
        <begin position="38"/>
        <end position="62"/>
    </location>
</feature>
<feature type="transmembrane region" description="Helical" evidence="8">
    <location>
        <begin position="221"/>
        <end position="241"/>
    </location>
</feature>
<evidence type="ECO:0000256" key="3">
    <source>
        <dbReference type="ARBA" id="ARBA00022692"/>
    </source>
</evidence>
<comment type="function">
    <text evidence="8 9">Involved in peptidoglycan biosynthesis. Transports lipid-linked peptidoglycan precursors from the inner to the outer leaflet of the cytoplasmic membrane.</text>
</comment>
<dbReference type="HAMAP" id="MF_02078">
    <property type="entry name" value="MurJ_MviN"/>
    <property type="match status" value="1"/>
</dbReference>